<dbReference type="Proteomes" id="UP000183656">
    <property type="component" value="Unassembled WGS sequence"/>
</dbReference>
<proteinExistence type="predicted"/>
<dbReference type="Gene3D" id="3.40.50.300">
    <property type="entry name" value="P-loop containing nucleotide triphosphate hydrolases"/>
    <property type="match status" value="2"/>
</dbReference>
<reference evidence="3 4" key="1">
    <citation type="submission" date="2016-10" db="EMBL/GenBank/DDBJ databases">
        <authorList>
            <person name="de Groot N.N."/>
        </authorList>
    </citation>
    <scope>NUCLEOTIDE SEQUENCE [LARGE SCALE GENOMIC DNA]</scope>
    <source>
        <strain evidence="3 4">R-24608</strain>
    </source>
</reference>
<dbReference type="AlphaFoldDB" id="A0A1I7JGF4"/>
<keyword evidence="2" id="KW-0472">Membrane</keyword>
<dbReference type="OrthoDB" id="7375852at2"/>
<name>A0A1I7JGF4_9BURK</name>
<gene>
    <name evidence="3" type="ORF">SAMN04489707_102611</name>
</gene>
<accession>A0A1I7JGF4</accession>
<keyword evidence="4" id="KW-1185">Reference proteome</keyword>
<dbReference type="STRING" id="343013.SAMN04489707_102611"/>
<sequence>MSNTNKTDQFYDQVTTLVDQSLAAVLKKGSTTNGNQDIESAIASSRTLLEQMRDRTNKDIRELRELSEWDTFTIAFYGETNAGKSTLIETLRILLGDSDKLATQQKFRDLAKDLRVDPESLASLELSIQKLQAQLADSEQLANQRARQLTSEEQQQAVGLDVLRATIQHKLKHQNFWQKLLHMFKKLDEEKALQERELALVQLKAGNQARLEAIAAEPRKIQAELAAKTGEKAKVESAFARLAPLQDGCIIGNGRSDFTLQSHSYRFVAGGQQFQLIDVPGIEGDEKQVMSAIDSSVKKAHAVFYVTRNATPPGSGSEGQEGTIDKIKRQLGKQTEVWAIFNKSATNPQVLQGQTLVTQNDAVGLSDMGKSLTASLGTETYRGHVCVSGMPAFLAAATCLVPNNPHVRSREKFLASMGRDEILQRSGMHAFLQFLRSELCQNFQTKIRDANIKKIRSCLQDGISHLHQARDNFANAAQKLDVQQKSASSQIDGLLSGTSQKLKSECHDELSGKKSAMRRAIYDYIESNQSNDDFKEYLTGEIDALKTSVGRDLEARFSKVFKSFTNEAEAIIQKNQKNVSEILHYTIDDPFSSLKLSFHTDFKMSNGINVVGLISTLGGAAALVWASFLASNPVGWTTAAVIGAVGLVFSLYKAVRSFFSSDYKKEQQRKSADENIEKVFEKLTEMLDGNLESASAKINEALISTKTQMRIPYEQSLNTKVALEEIAVKMAALRDKLVPKPASAAPASATEAATA</sequence>
<dbReference type="EMBL" id="FPBX01000026">
    <property type="protein sequence ID" value="SFU84279.1"/>
    <property type="molecule type" value="Genomic_DNA"/>
</dbReference>
<feature type="coiled-coil region" evidence="1">
    <location>
        <begin position="121"/>
        <end position="148"/>
    </location>
</feature>
<protein>
    <submittedName>
        <fullName evidence="3">ABC-type phosphate/phosphonate transport system, ATPase component</fullName>
    </submittedName>
</protein>
<evidence type="ECO:0000313" key="3">
    <source>
        <dbReference type="EMBL" id="SFU84279.1"/>
    </source>
</evidence>
<keyword evidence="1" id="KW-0175">Coiled coil</keyword>
<dbReference type="RefSeq" id="WP_054256597.1">
    <property type="nucleotide sequence ID" value="NZ_CYIG01000021.1"/>
</dbReference>
<evidence type="ECO:0000256" key="1">
    <source>
        <dbReference type="SAM" id="Coils"/>
    </source>
</evidence>
<keyword evidence="2" id="KW-1133">Transmembrane helix</keyword>
<feature type="transmembrane region" description="Helical" evidence="2">
    <location>
        <begin position="634"/>
        <end position="655"/>
    </location>
</feature>
<evidence type="ECO:0000256" key="2">
    <source>
        <dbReference type="SAM" id="Phobius"/>
    </source>
</evidence>
<dbReference type="SUPFAM" id="SSF52540">
    <property type="entry name" value="P-loop containing nucleoside triphosphate hydrolases"/>
    <property type="match status" value="1"/>
</dbReference>
<dbReference type="InterPro" id="IPR027417">
    <property type="entry name" value="P-loop_NTPase"/>
</dbReference>
<keyword evidence="2" id="KW-0812">Transmembrane</keyword>
<feature type="transmembrane region" description="Helical" evidence="2">
    <location>
        <begin position="607"/>
        <end position="628"/>
    </location>
</feature>
<organism evidence="3 4">
    <name type="scientific">Paenacidovorax caeni</name>
    <dbReference type="NCBI Taxonomy" id="343013"/>
    <lineage>
        <taxon>Bacteria</taxon>
        <taxon>Pseudomonadati</taxon>
        <taxon>Pseudomonadota</taxon>
        <taxon>Betaproteobacteria</taxon>
        <taxon>Burkholderiales</taxon>
        <taxon>Comamonadaceae</taxon>
        <taxon>Paenacidovorax</taxon>
    </lineage>
</organism>
<evidence type="ECO:0000313" key="4">
    <source>
        <dbReference type="Proteomes" id="UP000183656"/>
    </source>
</evidence>